<organism evidence="4 5">
    <name type="scientific">Corynebacterium mastitidis</name>
    <dbReference type="NCBI Taxonomy" id="161890"/>
    <lineage>
        <taxon>Bacteria</taxon>
        <taxon>Bacillati</taxon>
        <taxon>Actinomycetota</taxon>
        <taxon>Actinomycetes</taxon>
        <taxon>Mycobacteriales</taxon>
        <taxon>Corynebacteriaceae</taxon>
        <taxon>Corynebacterium</taxon>
    </lineage>
</organism>
<feature type="domain" description="ABC transporter" evidence="3">
    <location>
        <begin position="1"/>
        <end position="215"/>
    </location>
</feature>
<dbReference type="InterPro" id="IPR027417">
    <property type="entry name" value="P-loop_NTPase"/>
</dbReference>
<dbReference type="PROSITE" id="PS50893">
    <property type="entry name" value="ABC_TRANSPORTER_2"/>
    <property type="match status" value="1"/>
</dbReference>
<dbReference type="EMBL" id="JBAHVJ010000004">
    <property type="protein sequence ID" value="MEJ4099632.1"/>
    <property type="molecule type" value="Genomic_DNA"/>
</dbReference>
<sequence>MTSISLDQAVDRRRILSPTTWRLGPGAHGLIGPNGSGKTTLLRAIAGLTPLRAGSREVERAAMSATGSDVAFVGDRLRDHFATAALVHPHFDHDLAGRLLGLLGASPGSKIRSLSVGQRQLAAVATALASRAPVTLLDEPFNGLDVTARDGLRAAILGLLQSGPALTVILTSHRAEDLAGVVEDVTPISGGVLGTTRCLDDLRPQFPTLSGPEAEVRATVGSLRVLHEQRLGGLLRATLAGRPEHIPRGVTVEHPDDAALIDSLVYQERNQ</sequence>
<dbReference type="InterPro" id="IPR003593">
    <property type="entry name" value="AAA+_ATPase"/>
</dbReference>
<gene>
    <name evidence="4" type="ORF">V5S96_04530</name>
</gene>
<dbReference type="PANTHER" id="PTHR43158">
    <property type="entry name" value="SKFA PEPTIDE EXPORT ATP-BINDING PROTEIN SKFE"/>
    <property type="match status" value="1"/>
</dbReference>
<evidence type="ECO:0000259" key="3">
    <source>
        <dbReference type="PROSITE" id="PS50893"/>
    </source>
</evidence>
<dbReference type="SMART" id="SM00382">
    <property type="entry name" value="AAA"/>
    <property type="match status" value="1"/>
</dbReference>
<keyword evidence="5" id="KW-1185">Reference proteome</keyword>
<reference evidence="4 5" key="1">
    <citation type="submission" date="2024-02" db="EMBL/GenBank/DDBJ databases">
        <title>Whole genome sequencing and characterization of Corynebacterium isolated from the ocular surface of dry eye disease sufferers.</title>
        <authorList>
            <person name="Naqvi M."/>
        </authorList>
    </citation>
    <scope>NUCLEOTIDE SEQUENCE [LARGE SCALE GENOMIC DNA]</scope>
    <source>
        <strain evidence="4 5">PCRF</strain>
    </source>
</reference>
<dbReference type="CDD" id="cd00267">
    <property type="entry name" value="ABC_ATPase"/>
    <property type="match status" value="1"/>
</dbReference>
<evidence type="ECO:0000313" key="4">
    <source>
        <dbReference type="EMBL" id="MEJ4099632.1"/>
    </source>
</evidence>
<comment type="caution">
    <text evidence="4">The sequence shown here is derived from an EMBL/GenBank/DDBJ whole genome shotgun (WGS) entry which is preliminary data.</text>
</comment>
<accession>A0ABU8NX95</accession>
<evidence type="ECO:0000256" key="2">
    <source>
        <dbReference type="ARBA" id="ARBA00022840"/>
    </source>
</evidence>
<dbReference type="Proteomes" id="UP001359781">
    <property type="component" value="Unassembled WGS sequence"/>
</dbReference>
<dbReference type="RefSeq" id="WP_337889922.1">
    <property type="nucleotide sequence ID" value="NZ_JBAHVI010000004.1"/>
</dbReference>
<name>A0ABU8NX95_9CORY</name>
<dbReference type="Pfam" id="PF00005">
    <property type="entry name" value="ABC_tran"/>
    <property type="match status" value="1"/>
</dbReference>
<dbReference type="PROSITE" id="PS00211">
    <property type="entry name" value="ABC_TRANSPORTER_1"/>
    <property type="match status" value="1"/>
</dbReference>
<keyword evidence="2" id="KW-0067">ATP-binding</keyword>
<keyword evidence="1" id="KW-0547">Nucleotide-binding</keyword>
<dbReference type="PANTHER" id="PTHR43158:SF2">
    <property type="entry name" value="SKFA PEPTIDE EXPORT ATP-BINDING PROTEIN SKFE"/>
    <property type="match status" value="1"/>
</dbReference>
<dbReference type="SUPFAM" id="SSF52540">
    <property type="entry name" value="P-loop containing nucleoside triphosphate hydrolases"/>
    <property type="match status" value="1"/>
</dbReference>
<evidence type="ECO:0000256" key="1">
    <source>
        <dbReference type="ARBA" id="ARBA00022741"/>
    </source>
</evidence>
<dbReference type="InterPro" id="IPR003439">
    <property type="entry name" value="ABC_transporter-like_ATP-bd"/>
</dbReference>
<protein>
    <submittedName>
        <fullName evidence="4">AAA family ATPase</fullName>
    </submittedName>
</protein>
<evidence type="ECO:0000313" key="5">
    <source>
        <dbReference type="Proteomes" id="UP001359781"/>
    </source>
</evidence>
<dbReference type="InterPro" id="IPR017871">
    <property type="entry name" value="ABC_transporter-like_CS"/>
</dbReference>
<proteinExistence type="predicted"/>
<dbReference type="Gene3D" id="3.40.50.300">
    <property type="entry name" value="P-loop containing nucleotide triphosphate hydrolases"/>
    <property type="match status" value="1"/>
</dbReference>